<name>A0AAE0GS04_9CHLO</name>
<evidence type="ECO:0000313" key="2">
    <source>
        <dbReference type="Proteomes" id="UP001190700"/>
    </source>
</evidence>
<sequence length="84" mass="8370">MGVRSCDKGLFSSLSRAATTRLLGGAGCTSCASGAAEAETAPELSAEVETVAPALATPLFPGASASGEVSLWWPGRQSTVEGAR</sequence>
<protein>
    <submittedName>
        <fullName evidence="1">Uncharacterized protein</fullName>
    </submittedName>
</protein>
<accession>A0AAE0GS04</accession>
<dbReference type="EMBL" id="LGRX02002939">
    <property type="protein sequence ID" value="KAK3283259.1"/>
    <property type="molecule type" value="Genomic_DNA"/>
</dbReference>
<dbReference type="Proteomes" id="UP001190700">
    <property type="component" value="Unassembled WGS sequence"/>
</dbReference>
<reference evidence="1 2" key="1">
    <citation type="journal article" date="2015" name="Genome Biol. Evol.">
        <title>Comparative Genomics of a Bacterivorous Green Alga Reveals Evolutionary Causalities and Consequences of Phago-Mixotrophic Mode of Nutrition.</title>
        <authorList>
            <person name="Burns J.A."/>
            <person name="Paasch A."/>
            <person name="Narechania A."/>
            <person name="Kim E."/>
        </authorList>
    </citation>
    <scope>NUCLEOTIDE SEQUENCE [LARGE SCALE GENOMIC DNA]</scope>
    <source>
        <strain evidence="1 2">PLY_AMNH</strain>
    </source>
</reference>
<comment type="caution">
    <text evidence="1">The sequence shown here is derived from an EMBL/GenBank/DDBJ whole genome shotgun (WGS) entry which is preliminary data.</text>
</comment>
<proteinExistence type="predicted"/>
<evidence type="ECO:0000313" key="1">
    <source>
        <dbReference type="EMBL" id="KAK3283259.1"/>
    </source>
</evidence>
<gene>
    <name evidence="1" type="ORF">CYMTET_9031</name>
</gene>
<keyword evidence="2" id="KW-1185">Reference proteome</keyword>
<organism evidence="1 2">
    <name type="scientific">Cymbomonas tetramitiformis</name>
    <dbReference type="NCBI Taxonomy" id="36881"/>
    <lineage>
        <taxon>Eukaryota</taxon>
        <taxon>Viridiplantae</taxon>
        <taxon>Chlorophyta</taxon>
        <taxon>Pyramimonadophyceae</taxon>
        <taxon>Pyramimonadales</taxon>
        <taxon>Pyramimonadaceae</taxon>
        <taxon>Cymbomonas</taxon>
    </lineage>
</organism>
<dbReference type="AlphaFoldDB" id="A0AAE0GS04"/>